<feature type="compositionally biased region" description="Acidic residues" evidence="1">
    <location>
        <begin position="55"/>
        <end position="78"/>
    </location>
</feature>
<proteinExistence type="predicted"/>
<protein>
    <submittedName>
        <fullName evidence="2">Uncharacterized protein</fullName>
    </submittedName>
</protein>
<keyword evidence="3" id="KW-1185">Reference proteome</keyword>
<dbReference type="AlphaFoldDB" id="A0A8H7RA26"/>
<feature type="region of interest" description="Disordered" evidence="1">
    <location>
        <begin position="1"/>
        <end position="42"/>
    </location>
</feature>
<evidence type="ECO:0000256" key="1">
    <source>
        <dbReference type="SAM" id="MobiDB-lite"/>
    </source>
</evidence>
<feature type="compositionally biased region" description="Basic and acidic residues" evidence="1">
    <location>
        <begin position="11"/>
        <end position="36"/>
    </location>
</feature>
<organism evidence="2 3">
    <name type="scientific">Circinella minor</name>
    <dbReference type="NCBI Taxonomy" id="1195481"/>
    <lineage>
        <taxon>Eukaryota</taxon>
        <taxon>Fungi</taxon>
        <taxon>Fungi incertae sedis</taxon>
        <taxon>Mucoromycota</taxon>
        <taxon>Mucoromycotina</taxon>
        <taxon>Mucoromycetes</taxon>
        <taxon>Mucorales</taxon>
        <taxon>Lichtheimiaceae</taxon>
        <taxon>Circinella</taxon>
    </lineage>
</organism>
<gene>
    <name evidence="2" type="ORF">INT45_004028</name>
</gene>
<name>A0A8H7RA26_9FUNG</name>
<evidence type="ECO:0000313" key="2">
    <source>
        <dbReference type="EMBL" id="KAG2206665.1"/>
    </source>
</evidence>
<evidence type="ECO:0000313" key="3">
    <source>
        <dbReference type="Proteomes" id="UP000646827"/>
    </source>
</evidence>
<comment type="caution">
    <text evidence="2">The sequence shown here is derived from an EMBL/GenBank/DDBJ whole genome shotgun (WGS) entry which is preliminary data.</text>
</comment>
<accession>A0A8H7RA26</accession>
<feature type="region of interest" description="Disordered" evidence="1">
    <location>
        <begin position="54"/>
        <end position="84"/>
    </location>
</feature>
<reference evidence="2 3" key="1">
    <citation type="submission" date="2020-12" db="EMBL/GenBank/DDBJ databases">
        <title>Metabolic potential, ecology and presence of endohyphal bacteria is reflected in genomic diversity of Mucoromycotina.</title>
        <authorList>
            <person name="Muszewska A."/>
            <person name="Okrasinska A."/>
            <person name="Steczkiewicz K."/>
            <person name="Drgas O."/>
            <person name="Orlowska M."/>
            <person name="Perlinska-Lenart U."/>
            <person name="Aleksandrzak-Piekarczyk T."/>
            <person name="Szatraj K."/>
            <person name="Zielenkiewicz U."/>
            <person name="Pilsyk S."/>
            <person name="Malc E."/>
            <person name="Mieczkowski P."/>
            <person name="Kruszewska J.S."/>
            <person name="Biernat P."/>
            <person name="Pawlowska J."/>
        </authorList>
    </citation>
    <scope>NUCLEOTIDE SEQUENCE [LARGE SCALE GENOMIC DNA]</scope>
    <source>
        <strain evidence="2 3">CBS 142.35</strain>
    </source>
</reference>
<dbReference type="Proteomes" id="UP000646827">
    <property type="component" value="Unassembled WGS sequence"/>
</dbReference>
<dbReference type="EMBL" id="JAEPRB010001198">
    <property type="protein sequence ID" value="KAG2206665.1"/>
    <property type="molecule type" value="Genomic_DNA"/>
</dbReference>
<sequence>MAAAGFSADAIQKELSRDSEKEKEYRRLYNDEKEGVESEDDNISLDSVLEAVVDRDEEDAGKDVEGLESEDNQSDDESVIIMEN</sequence>
<dbReference type="OrthoDB" id="96345at2759"/>